<feature type="non-terminal residue" evidence="1">
    <location>
        <position position="256"/>
    </location>
</feature>
<accession>A0A0F8WHN3</accession>
<reference evidence="1" key="1">
    <citation type="journal article" date="2015" name="Nature">
        <title>Complex archaea that bridge the gap between prokaryotes and eukaryotes.</title>
        <authorList>
            <person name="Spang A."/>
            <person name="Saw J.H."/>
            <person name="Jorgensen S.L."/>
            <person name="Zaremba-Niedzwiedzka K."/>
            <person name="Martijn J."/>
            <person name="Lind A.E."/>
            <person name="van Eijk R."/>
            <person name="Schleper C."/>
            <person name="Guy L."/>
            <person name="Ettema T.J."/>
        </authorList>
    </citation>
    <scope>NUCLEOTIDE SEQUENCE</scope>
</reference>
<gene>
    <name evidence="1" type="ORF">LCGC14_3065420</name>
</gene>
<evidence type="ECO:0000313" key="1">
    <source>
        <dbReference type="EMBL" id="KKK56347.1"/>
    </source>
</evidence>
<protein>
    <submittedName>
        <fullName evidence="1">Uncharacterized protein</fullName>
    </submittedName>
</protein>
<dbReference type="Gene3D" id="1.20.120.20">
    <property type="entry name" value="Apolipoprotein"/>
    <property type="match status" value="1"/>
</dbReference>
<organism evidence="1">
    <name type="scientific">marine sediment metagenome</name>
    <dbReference type="NCBI Taxonomy" id="412755"/>
    <lineage>
        <taxon>unclassified sequences</taxon>
        <taxon>metagenomes</taxon>
        <taxon>ecological metagenomes</taxon>
    </lineage>
</organism>
<dbReference type="EMBL" id="LAZR01065038">
    <property type="protein sequence ID" value="KKK56347.1"/>
    <property type="molecule type" value="Genomic_DNA"/>
</dbReference>
<comment type="caution">
    <text evidence="1">The sequence shown here is derived from an EMBL/GenBank/DDBJ whole genome shotgun (WGS) entry which is preliminary data.</text>
</comment>
<name>A0A0F8WHN3_9ZZZZ</name>
<dbReference type="AlphaFoldDB" id="A0A0F8WHN3"/>
<proteinExistence type="predicted"/>
<sequence length="256" mass="28228">MKLESSKSSTTDKPRKPERVLADRIKRDLADYERLKKKVEEALYHHSDGVWGWVTDTVSDAWEAVTDAASSIASEITSAASDVWDSVTDTASNVESWVTETADTVTSAAADAWGWVNDVVDTYVWDTDADVAVIEGWAKDTWDWIVGDAEGEIVGVIDTIKEGGKEAIDDVVTAIERSDVFITDSVTEWVADLKELINTLKAIFGTLFDSALGAITLLPELLVELFTIDETKYVDDGITMMKLNSQLSQRLREVEG</sequence>